<evidence type="ECO:0000313" key="2">
    <source>
        <dbReference type="EMBL" id="KAK3758262.1"/>
    </source>
</evidence>
<accession>A0AAE0YXX4</accession>
<organism evidence="2 3">
    <name type="scientific">Elysia crispata</name>
    <name type="common">lettuce slug</name>
    <dbReference type="NCBI Taxonomy" id="231223"/>
    <lineage>
        <taxon>Eukaryota</taxon>
        <taxon>Metazoa</taxon>
        <taxon>Spiralia</taxon>
        <taxon>Lophotrochozoa</taxon>
        <taxon>Mollusca</taxon>
        <taxon>Gastropoda</taxon>
        <taxon>Heterobranchia</taxon>
        <taxon>Euthyneura</taxon>
        <taxon>Panpulmonata</taxon>
        <taxon>Sacoglossa</taxon>
        <taxon>Placobranchoidea</taxon>
        <taxon>Plakobranchidae</taxon>
        <taxon>Elysia</taxon>
    </lineage>
</organism>
<evidence type="ECO:0000256" key="1">
    <source>
        <dbReference type="SAM" id="MobiDB-lite"/>
    </source>
</evidence>
<feature type="region of interest" description="Disordered" evidence="1">
    <location>
        <begin position="111"/>
        <end position="130"/>
    </location>
</feature>
<evidence type="ECO:0000313" key="3">
    <source>
        <dbReference type="Proteomes" id="UP001283361"/>
    </source>
</evidence>
<keyword evidence="3" id="KW-1185">Reference proteome</keyword>
<feature type="compositionally biased region" description="Basic and acidic residues" evidence="1">
    <location>
        <begin position="121"/>
        <end position="130"/>
    </location>
</feature>
<dbReference type="Proteomes" id="UP001283361">
    <property type="component" value="Unassembled WGS sequence"/>
</dbReference>
<name>A0AAE0YXX4_9GAST</name>
<proteinExistence type="predicted"/>
<sequence>MPGAAEGTKVTKVSDEPEGVPAWHVTDLTKRYKGRPATVKGIEAPSRILPKKCHEGDPNPQGRSPSDKVPLKSRMRSLYHSCMEYNTIKEVKSSEVLVVMVDFNANIGDEKHQAIAGGHGLGDRNEKETD</sequence>
<dbReference type="AlphaFoldDB" id="A0AAE0YXX4"/>
<comment type="caution">
    <text evidence="2">The sequence shown here is derived from an EMBL/GenBank/DDBJ whole genome shotgun (WGS) entry which is preliminary data.</text>
</comment>
<feature type="region of interest" description="Disordered" evidence="1">
    <location>
        <begin position="47"/>
        <end position="72"/>
    </location>
</feature>
<reference evidence="2" key="1">
    <citation type="journal article" date="2023" name="G3 (Bethesda)">
        <title>A reference genome for the long-term kleptoplast-retaining sea slug Elysia crispata morphotype clarki.</title>
        <authorList>
            <person name="Eastman K.E."/>
            <person name="Pendleton A.L."/>
            <person name="Shaikh M.A."/>
            <person name="Suttiyut T."/>
            <person name="Ogas R."/>
            <person name="Tomko P."/>
            <person name="Gavelis G."/>
            <person name="Widhalm J.R."/>
            <person name="Wisecaver J.H."/>
        </authorList>
    </citation>
    <scope>NUCLEOTIDE SEQUENCE</scope>
    <source>
        <strain evidence="2">ECLA1</strain>
    </source>
</reference>
<gene>
    <name evidence="2" type="ORF">RRG08_036532</name>
</gene>
<dbReference type="EMBL" id="JAWDGP010005281">
    <property type="protein sequence ID" value="KAK3758262.1"/>
    <property type="molecule type" value="Genomic_DNA"/>
</dbReference>
<protein>
    <submittedName>
        <fullName evidence="2">Uncharacterized protein</fullName>
    </submittedName>
</protein>